<reference evidence="9 10" key="1">
    <citation type="submission" date="2018-06" db="EMBL/GenBank/DDBJ databases">
        <title>Noncontiguous genome sequence of Ruminococcaceae bacterium ASD2818.</title>
        <authorList>
            <person name="Chaplin A.V."/>
            <person name="Sokolova S.R."/>
            <person name="Kochetkova T.O."/>
            <person name="Goltsov A.Y."/>
            <person name="Trofimov D.Y."/>
            <person name="Efimov B.A."/>
        </authorList>
    </citation>
    <scope>NUCLEOTIDE SEQUENCE [LARGE SCALE GENOMIC DNA]</scope>
    <source>
        <strain evidence="9 10">ASD2818</strain>
    </source>
</reference>
<feature type="transmembrane region" description="Helical" evidence="7">
    <location>
        <begin position="41"/>
        <end position="62"/>
    </location>
</feature>
<evidence type="ECO:0000256" key="7">
    <source>
        <dbReference type="SAM" id="Phobius"/>
    </source>
</evidence>
<dbReference type="PROSITE" id="PS50850">
    <property type="entry name" value="MFS"/>
    <property type="match status" value="1"/>
</dbReference>
<evidence type="ECO:0000256" key="6">
    <source>
        <dbReference type="ARBA" id="ARBA00023136"/>
    </source>
</evidence>
<feature type="transmembrane region" description="Helical" evidence="7">
    <location>
        <begin position="341"/>
        <end position="363"/>
    </location>
</feature>
<protein>
    <submittedName>
        <fullName evidence="9">MFS transporter</fullName>
    </submittedName>
</protein>
<keyword evidence="6 7" id="KW-0472">Membrane</keyword>
<evidence type="ECO:0000256" key="3">
    <source>
        <dbReference type="ARBA" id="ARBA00022475"/>
    </source>
</evidence>
<dbReference type="SUPFAM" id="SSF103473">
    <property type="entry name" value="MFS general substrate transporter"/>
    <property type="match status" value="1"/>
</dbReference>
<feature type="transmembrane region" description="Helical" evidence="7">
    <location>
        <begin position="258"/>
        <end position="277"/>
    </location>
</feature>
<sequence length="415" mass="45774">MEKTWKKKAGLFLTSQAVSLFGSSLVQYAIIWYITLETQSGVMTTLATLCGFIPQVLISLFAGVWADKYNKKKLIMLADGTIALATLVIAILFLAGFDFIWLLFVVLCIRSFGSGIQTPTVTSFIPEIVPEQHLMRVNGINTTVQSIMLIISPAVSGALLANVELEYIFFVDVITAVIGISVFSFVQVHYQKRDQGKVDYFGAIKEGILYTKNHRFVSRMMIYLVLANILMAPLSILNPLMVTRSFGAEPWYLTLNEMIFFIGNILGGVLISSWGGFKNKIHTIGLGCLLCGVFSVLMGLPLGFVVYLVWMALTGLTMPMVNTPFITLFQEHVDPDKQGRVFSLISVITGAVMPLAMVFFGPLADYVKIEYILIATGLLFMAGSFFLVRDKVFQELAHKGGIPAQEQPAEPGAQE</sequence>
<dbReference type="CDD" id="cd06173">
    <property type="entry name" value="MFS_MefA_like"/>
    <property type="match status" value="1"/>
</dbReference>
<dbReference type="InterPro" id="IPR011701">
    <property type="entry name" value="MFS"/>
</dbReference>
<organism evidence="9 10">
    <name type="scientific">Hydrogeniiclostridium mannosilyticum</name>
    <dbReference type="NCBI Taxonomy" id="2764322"/>
    <lineage>
        <taxon>Bacteria</taxon>
        <taxon>Bacillati</taxon>
        <taxon>Bacillota</taxon>
        <taxon>Clostridia</taxon>
        <taxon>Eubacteriales</taxon>
        <taxon>Acutalibacteraceae</taxon>
        <taxon>Hydrogeniiclostridium</taxon>
    </lineage>
</organism>
<evidence type="ECO:0000259" key="8">
    <source>
        <dbReference type="PROSITE" id="PS50850"/>
    </source>
</evidence>
<keyword evidence="10" id="KW-1185">Reference proteome</keyword>
<dbReference type="PANTHER" id="PTHR43266:SF10">
    <property type="entry name" value="BACILYSIN EXPORTER BACE-RELATED"/>
    <property type="match status" value="1"/>
</dbReference>
<dbReference type="Proteomes" id="UP000249377">
    <property type="component" value="Unassembled WGS sequence"/>
</dbReference>
<evidence type="ECO:0000256" key="4">
    <source>
        <dbReference type="ARBA" id="ARBA00022692"/>
    </source>
</evidence>
<dbReference type="GO" id="GO:0005886">
    <property type="term" value="C:plasma membrane"/>
    <property type="evidence" value="ECO:0007669"/>
    <property type="project" value="UniProtKB-SubCell"/>
</dbReference>
<keyword evidence="4 7" id="KW-0812">Transmembrane</keyword>
<evidence type="ECO:0000256" key="5">
    <source>
        <dbReference type="ARBA" id="ARBA00022989"/>
    </source>
</evidence>
<name>A0A328UL67_9FIRM</name>
<dbReference type="AlphaFoldDB" id="A0A328UL67"/>
<evidence type="ECO:0000313" key="10">
    <source>
        <dbReference type="Proteomes" id="UP000249377"/>
    </source>
</evidence>
<feature type="transmembrane region" description="Helical" evidence="7">
    <location>
        <begin position="369"/>
        <end position="388"/>
    </location>
</feature>
<feature type="domain" description="Major facilitator superfamily (MFS) profile" evidence="8">
    <location>
        <begin position="1"/>
        <end position="191"/>
    </location>
</feature>
<keyword evidence="5 7" id="KW-1133">Transmembrane helix</keyword>
<dbReference type="RefSeq" id="WP_112332135.1">
    <property type="nucleotide sequence ID" value="NZ_QLYR01000002.1"/>
</dbReference>
<evidence type="ECO:0000256" key="1">
    <source>
        <dbReference type="ARBA" id="ARBA00004651"/>
    </source>
</evidence>
<evidence type="ECO:0000313" key="9">
    <source>
        <dbReference type="EMBL" id="RAQ29705.1"/>
    </source>
</evidence>
<dbReference type="Pfam" id="PF07690">
    <property type="entry name" value="MFS_1"/>
    <property type="match status" value="1"/>
</dbReference>
<dbReference type="InterPro" id="IPR036259">
    <property type="entry name" value="MFS_trans_sf"/>
</dbReference>
<feature type="transmembrane region" description="Helical" evidence="7">
    <location>
        <begin position="167"/>
        <end position="186"/>
    </location>
</feature>
<keyword evidence="3" id="KW-1003">Cell membrane</keyword>
<dbReference type="InterPro" id="IPR020846">
    <property type="entry name" value="MFS_dom"/>
</dbReference>
<accession>A0A328UL67</accession>
<proteinExistence type="predicted"/>
<keyword evidence="2" id="KW-0813">Transport</keyword>
<feature type="transmembrane region" description="Helical" evidence="7">
    <location>
        <begin position="284"/>
        <end position="302"/>
    </location>
</feature>
<feature type="transmembrane region" description="Helical" evidence="7">
    <location>
        <begin position="220"/>
        <end position="238"/>
    </location>
</feature>
<feature type="transmembrane region" description="Helical" evidence="7">
    <location>
        <begin position="308"/>
        <end position="329"/>
    </location>
</feature>
<comment type="subcellular location">
    <subcellularLocation>
        <location evidence="1">Cell membrane</location>
        <topology evidence="1">Multi-pass membrane protein</topology>
    </subcellularLocation>
</comment>
<dbReference type="EMBL" id="QLYR01000002">
    <property type="protein sequence ID" value="RAQ29705.1"/>
    <property type="molecule type" value="Genomic_DNA"/>
</dbReference>
<comment type="caution">
    <text evidence="9">The sequence shown here is derived from an EMBL/GenBank/DDBJ whole genome shotgun (WGS) entry which is preliminary data.</text>
</comment>
<feature type="transmembrane region" description="Helical" evidence="7">
    <location>
        <begin position="12"/>
        <end position="35"/>
    </location>
</feature>
<evidence type="ECO:0000256" key="2">
    <source>
        <dbReference type="ARBA" id="ARBA00022448"/>
    </source>
</evidence>
<dbReference type="GO" id="GO:0022857">
    <property type="term" value="F:transmembrane transporter activity"/>
    <property type="evidence" value="ECO:0007669"/>
    <property type="project" value="InterPro"/>
</dbReference>
<gene>
    <name evidence="9" type="ORF">DPQ25_05255</name>
</gene>
<dbReference type="PANTHER" id="PTHR43266">
    <property type="entry name" value="MACROLIDE-EFFLUX PROTEIN"/>
    <property type="match status" value="1"/>
</dbReference>
<dbReference type="Gene3D" id="1.20.1250.20">
    <property type="entry name" value="MFS general substrate transporter like domains"/>
    <property type="match status" value="1"/>
</dbReference>